<dbReference type="OrthoDB" id="9795336at2"/>
<dbReference type="AlphaFoldDB" id="E1X410"/>
<dbReference type="EMBL" id="FQ312005">
    <property type="protein sequence ID" value="CBW25350.1"/>
    <property type="molecule type" value="Genomic_DNA"/>
</dbReference>
<dbReference type="RefSeq" id="WP_014243138.1">
    <property type="nucleotide sequence ID" value="NC_016620.1"/>
</dbReference>
<dbReference type="Proteomes" id="UP000008963">
    <property type="component" value="Chromosome"/>
</dbReference>
<dbReference type="InterPro" id="IPR036298">
    <property type="entry name" value="Chalcone_isomerase_sf"/>
</dbReference>
<dbReference type="GO" id="GO:0016872">
    <property type="term" value="F:intramolecular lyase activity"/>
    <property type="evidence" value="ECO:0007669"/>
    <property type="project" value="InterPro"/>
</dbReference>
<protein>
    <submittedName>
        <fullName evidence="3">Exported protein</fullName>
    </submittedName>
</protein>
<sequence length="183" mass="20394">MNKILISILFLFNLSISAATQDGITLPDTVKLSGKELVLNGLGTRKATWLGIKVYVGGLYMQKKSSDYKTFLNDQSPKQIIMEFVRDVDADDLIGGWKDAFKNSVKADDMPKLKDRIEKFYTYFTDIKKGQKMTFNFLADGVESTINGKALEKINGADFSKAMLSVWFINATDKGLKDGLLGL</sequence>
<dbReference type="Gene3D" id="3.50.70.10">
    <property type="match status" value="1"/>
</dbReference>
<feature type="chain" id="PRO_5003154775" evidence="1">
    <location>
        <begin position="19"/>
        <end position="183"/>
    </location>
</feature>
<name>E1X410_HALMS</name>
<gene>
    <name evidence="3" type="ordered locus">BMS_0433</name>
</gene>
<proteinExistence type="predicted"/>
<dbReference type="KEGG" id="bmx:BMS_0433"/>
<keyword evidence="4" id="KW-1185">Reference proteome</keyword>
<dbReference type="HOGENOM" id="CLU_102167_0_0_7"/>
<reference evidence="4" key="1">
    <citation type="journal article" date="2013" name="ISME J.">
        <title>A small predatory core genome in the divergent marine Bacteriovorax marinus SJ and the terrestrial Bdellovibrio bacteriovorus.</title>
        <authorList>
            <person name="Crossman L.C."/>
            <person name="Chen H."/>
            <person name="Cerdeno-Tarraga A.M."/>
            <person name="Brooks K."/>
            <person name="Quail M.A."/>
            <person name="Pineiro S.A."/>
            <person name="Hobley L."/>
            <person name="Sockett R.E."/>
            <person name="Bentley S.D."/>
            <person name="Parkhill J."/>
            <person name="Williams H.N."/>
            <person name="Stine O.C."/>
        </authorList>
    </citation>
    <scope>NUCLEOTIDE SEQUENCE [LARGE SCALE GENOMIC DNA]</scope>
    <source>
        <strain evidence="4">ATCC BAA-682 / DSM 15412 / SJ</strain>
    </source>
</reference>
<dbReference type="PATRIC" id="fig|862908.3.peg.416"/>
<dbReference type="STRING" id="862908.BMS_0433"/>
<keyword evidence="1" id="KW-0732">Signal</keyword>
<dbReference type="InterPro" id="IPR016087">
    <property type="entry name" value="Chalcone_isomerase"/>
</dbReference>
<evidence type="ECO:0000259" key="2">
    <source>
        <dbReference type="Pfam" id="PF16036"/>
    </source>
</evidence>
<dbReference type="InterPro" id="IPR016088">
    <property type="entry name" value="Chalcone_isomerase_3-sand"/>
</dbReference>
<dbReference type="eggNOG" id="COG0810">
    <property type="taxonomic scope" value="Bacteria"/>
</dbReference>
<feature type="signal peptide" evidence="1">
    <location>
        <begin position="1"/>
        <end position="18"/>
    </location>
</feature>
<dbReference type="SUPFAM" id="SSF54626">
    <property type="entry name" value="Chalcone isomerase"/>
    <property type="match status" value="1"/>
</dbReference>
<evidence type="ECO:0000256" key="1">
    <source>
        <dbReference type="SAM" id="SignalP"/>
    </source>
</evidence>
<accession>E1X410</accession>
<evidence type="ECO:0000313" key="3">
    <source>
        <dbReference type="EMBL" id="CBW25350.1"/>
    </source>
</evidence>
<feature type="domain" description="Chalcone isomerase" evidence="2">
    <location>
        <begin position="19"/>
        <end position="182"/>
    </location>
</feature>
<dbReference type="Pfam" id="PF16036">
    <property type="entry name" value="Chalcone_3"/>
    <property type="match status" value="1"/>
</dbReference>
<organism evidence="3 4">
    <name type="scientific">Halobacteriovorax marinus (strain ATCC BAA-682 / DSM 15412 / SJ)</name>
    <name type="common">Bacteriovorax marinus</name>
    <dbReference type="NCBI Taxonomy" id="862908"/>
    <lineage>
        <taxon>Bacteria</taxon>
        <taxon>Pseudomonadati</taxon>
        <taxon>Bdellovibrionota</taxon>
        <taxon>Bacteriovoracia</taxon>
        <taxon>Bacteriovoracales</taxon>
        <taxon>Halobacteriovoraceae</taxon>
        <taxon>Halobacteriovorax</taxon>
    </lineage>
</organism>
<evidence type="ECO:0000313" key="4">
    <source>
        <dbReference type="Proteomes" id="UP000008963"/>
    </source>
</evidence>